<dbReference type="SMART" id="SM00849">
    <property type="entry name" value="Lactamase_B"/>
    <property type="match status" value="1"/>
</dbReference>
<proteinExistence type="predicted"/>
<feature type="domain" description="Metallo-beta-lactamase" evidence="1">
    <location>
        <begin position="7"/>
        <end position="176"/>
    </location>
</feature>
<gene>
    <name evidence="2" type="ORF">XD54_0880</name>
</gene>
<dbReference type="GeneID" id="8095078"/>
<comment type="caution">
    <text evidence="2">The sequence shown here is derived from an EMBL/GenBank/DDBJ whole genome shotgun (WGS) entry which is preliminary data.</text>
</comment>
<dbReference type="GO" id="GO:0016787">
    <property type="term" value="F:hydrolase activity"/>
    <property type="evidence" value="ECO:0007669"/>
    <property type="project" value="UniProtKB-KW"/>
</dbReference>
<sequence length="212" mass="24393">MKIIWYGHACFWIEINDVKILIDPYEYVNDDAIDGIDYILVTHEHTDHYGKTPLLARLRDATVIGPKTVYLMAINDGVTKVKEIEGGEEIELENNVKVRAIFVEHPSSQYPLGYIISDGKRRIFHPGDTYYSPIFKNLRGKIDIFFVPISGRSTANIREAANIIETMRPKITIPMHYGTYSEADPNELINELREKRVWSLIKILEIGKPFEV</sequence>
<dbReference type="AlphaFoldDB" id="A0A101EM99"/>
<dbReference type="SUPFAM" id="SSF56281">
    <property type="entry name" value="Metallo-hydrolase/oxidoreductase"/>
    <property type="match status" value="1"/>
</dbReference>
<dbReference type="Proteomes" id="UP000053911">
    <property type="component" value="Unassembled WGS sequence"/>
</dbReference>
<dbReference type="Gene3D" id="3.60.15.10">
    <property type="entry name" value="Ribonuclease Z/Hydroxyacylglutathione hydrolase-like"/>
    <property type="match status" value="1"/>
</dbReference>
<evidence type="ECO:0000313" key="3">
    <source>
        <dbReference type="Proteomes" id="UP000053911"/>
    </source>
</evidence>
<dbReference type="InterPro" id="IPR036866">
    <property type="entry name" value="RibonucZ/Hydroxyglut_hydro"/>
</dbReference>
<dbReference type="Pfam" id="PF13483">
    <property type="entry name" value="Lactamase_B_3"/>
    <property type="match status" value="1"/>
</dbReference>
<name>A0A101EM99_9EURY</name>
<organism evidence="2 3">
    <name type="scientific">Thermococcus sibiricus</name>
    <dbReference type="NCBI Taxonomy" id="172049"/>
    <lineage>
        <taxon>Archaea</taxon>
        <taxon>Methanobacteriati</taxon>
        <taxon>Methanobacteriota</taxon>
        <taxon>Thermococci</taxon>
        <taxon>Thermococcales</taxon>
        <taxon>Thermococcaceae</taxon>
        <taxon>Thermococcus</taxon>
    </lineage>
</organism>
<evidence type="ECO:0000313" key="2">
    <source>
        <dbReference type="EMBL" id="KUK17863.1"/>
    </source>
</evidence>
<dbReference type="PANTHER" id="PTHR43546">
    <property type="entry name" value="UPF0173 METAL-DEPENDENT HYDROLASE MJ1163-RELATED"/>
    <property type="match status" value="1"/>
</dbReference>
<dbReference type="RefSeq" id="WP_048160114.1">
    <property type="nucleotide sequence ID" value="NZ_LGFD01000013.1"/>
</dbReference>
<dbReference type="PANTHER" id="PTHR43546:SF8">
    <property type="entry name" value="METALLO-BETA-LACTAMASE DOMAIN-CONTAINING PROTEIN"/>
    <property type="match status" value="1"/>
</dbReference>
<keyword evidence="2" id="KW-0378">Hydrolase</keyword>
<accession>A0A101EM99</accession>
<protein>
    <submittedName>
        <fullName evidence="2">Putative hydrolase, metallo-beta-lactamase superfamily</fullName>
    </submittedName>
</protein>
<dbReference type="InterPro" id="IPR050114">
    <property type="entry name" value="UPF0173_UPF0282_UlaG_hydrolase"/>
</dbReference>
<evidence type="ECO:0000259" key="1">
    <source>
        <dbReference type="SMART" id="SM00849"/>
    </source>
</evidence>
<dbReference type="InterPro" id="IPR001279">
    <property type="entry name" value="Metallo-B-lactamas"/>
</dbReference>
<reference evidence="3" key="1">
    <citation type="journal article" date="2015" name="MBio">
        <title>Genome-Resolved Metagenomic Analysis Reveals Roles for Candidate Phyla and Other Microbial Community Members in Biogeochemical Transformations in Oil Reservoirs.</title>
        <authorList>
            <person name="Hu P."/>
            <person name="Tom L."/>
            <person name="Singh A."/>
            <person name="Thomas B.C."/>
            <person name="Baker B.J."/>
            <person name="Piceno Y.M."/>
            <person name="Andersen G.L."/>
            <person name="Banfield J.F."/>
        </authorList>
    </citation>
    <scope>NUCLEOTIDE SEQUENCE [LARGE SCALE GENOMIC DNA]</scope>
</reference>
<dbReference type="EMBL" id="LGFD01000013">
    <property type="protein sequence ID" value="KUK17863.1"/>
    <property type="molecule type" value="Genomic_DNA"/>
</dbReference>
<dbReference type="PATRIC" id="fig|172049.5.peg.1713"/>